<comment type="caution">
    <text evidence="2">The sequence shown here is derived from an EMBL/GenBank/DDBJ whole genome shotgun (WGS) entry which is preliminary data.</text>
</comment>
<name>A0ABW3XLN9_9ACTN</name>
<evidence type="ECO:0000313" key="2">
    <source>
        <dbReference type="EMBL" id="MFD1310100.1"/>
    </source>
</evidence>
<evidence type="ECO:0000259" key="1">
    <source>
        <dbReference type="SMART" id="SM00943"/>
    </source>
</evidence>
<dbReference type="RefSeq" id="WP_381242227.1">
    <property type="nucleotide sequence ID" value="NZ_JBHSKH010000110.1"/>
</dbReference>
<dbReference type="Proteomes" id="UP001597058">
    <property type="component" value="Unassembled WGS sequence"/>
</dbReference>
<accession>A0ABW3XLN9</accession>
<dbReference type="Pfam" id="PF09250">
    <property type="entry name" value="Prim-Pol"/>
    <property type="match status" value="1"/>
</dbReference>
<proteinExistence type="predicted"/>
<reference evidence="3" key="1">
    <citation type="journal article" date="2019" name="Int. J. Syst. Evol. Microbiol.">
        <title>The Global Catalogue of Microorganisms (GCM) 10K type strain sequencing project: providing services to taxonomists for standard genome sequencing and annotation.</title>
        <authorList>
            <consortium name="The Broad Institute Genomics Platform"/>
            <consortium name="The Broad Institute Genome Sequencing Center for Infectious Disease"/>
            <person name="Wu L."/>
            <person name="Ma J."/>
        </authorList>
    </citation>
    <scope>NUCLEOTIDE SEQUENCE [LARGE SCALE GENOMIC DNA]</scope>
    <source>
        <strain evidence="3">CGMCC 4.7020</strain>
    </source>
</reference>
<evidence type="ECO:0000313" key="3">
    <source>
        <dbReference type="Proteomes" id="UP001597058"/>
    </source>
</evidence>
<gene>
    <name evidence="2" type="ORF">ACFQ5X_30125</name>
</gene>
<sequence length="363" mass="38744">MADNDRHVEWRFDMLSLARWCAAQGWPVLPLAPASTTPALDCASCQESSHTHVNCPCLAAGLWCHGLHAATTDPDRVEAWWSGNPHFGVGVACAPAGLVVLDVDAHTSPLPGRESLLPGIEIHDRVDLNGLEHGLHTLALLAALRGKADPADDEHTLMVRTPSGGLHIWYRADDRRQFRSSTGSGATRVLAWHVAVRADEGYVVAPGTTTSSGTYMPIGSVRVPRRLPEWLAVELTRTGHLDLPQQRSGPRLRVLPQRARQAVIAAGGGRGRAAQILESALREVIACAAVPEGMGFTDRLSRAAYTAGGLAAGGYATMSDLEGVLRGAADYARPGQERRSTQIIQSGIEAGARQPLHIEGHLA</sequence>
<organism evidence="2 3">
    <name type="scientific">Streptomyces kaempferi</name>
    <dbReference type="NCBI Taxonomy" id="333725"/>
    <lineage>
        <taxon>Bacteria</taxon>
        <taxon>Bacillati</taxon>
        <taxon>Actinomycetota</taxon>
        <taxon>Actinomycetes</taxon>
        <taxon>Kitasatosporales</taxon>
        <taxon>Streptomycetaceae</taxon>
        <taxon>Streptomyces</taxon>
    </lineage>
</organism>
<dbReference type="CDD" id="cd04859">
    <property type="entry name" value="Prim_Pol"/>
    <property type="match status" value="1"/>
</dbReference>
<feature type="domain" description="DNA primase/polymerase bifunctional N-terminal" evidence="1">
    <location>
        <begin position="18"/>
        <end position="231"/>
    </location>
</feature>
<dbReference type="SMART" id="SM00943">
    <property type="entry name" value="Prim-Pol"/>
    <property type="match status" value="1"/>
</dbReference>
<protein>
    <submittedName>
        <fullName evidence="2">Bifunctional DNA primase/polymerase</fullName>
    </submittedName>
</protein>
<dbReference type="SUPFAM" id="SSF56747">
    <property type="entry name" value="Prim-pol domain"/>
    <property type="match status" value="1"/>
</dbReference>
<dbReference type="InterPro" id="IPR015330">
    <property type="entry name" value="DNA_primase/pol_bifunc_N"/>
</dbReference>
<dbReference type="EMBL" id="JBHTMM010000046">
    <property type="protein sequence ID" value="MFD1310100.1"/>
    <property type="molecule type" value="Genomic_DNA"/>
</dbReference>
<keyword evidence="3" id="KW-1185">Reference proteome</keyword>